<evidence type="ECO:0000256" key="6">
    <source>
        <dbReference type="ARBA" id="ARBA00023196"/>
    </source>
</evidence>
<evidence type="ECO:0000256" key="1">
    <source>
        <dbReference type="ARBA" id="ARBA00004370"/>
    </source>
</evidence>
<keyword evidence="5 8" id="KW-0472">Membrane</keyword>
<comment type="function">
    <text evidence="8">F(1)F(0) ATP synthase produces ATP from ADP in the presence of a proton or sodium gradient. F-type ATPases consist of two structural domains, F(1) containing the extramembraneous catalytic core and F(0) containing the membrane proton channel, linked together by a central stalk and a peripheral stalk. During catalysis, ATP synthesis in the catalytic domain of F(1) is coupled via a rotary mechanism of the central stalk subunits to proton translocation.</text>
</comment>
<dbReference type="Proteomes" id="UP000305451">
    <property type="component" value="Unassembled WGS sequence"/>
</dbReference>
<accession>A0A4S2H8Y3</accession>
<dbReference type="NCBIfam" id="NF004406">
    <property type="entry name" value="PRK05758.3-2"/>
    <property type="match status" value="1"/>
</dbReference>
<dbReference type="InterPro" id="IPR020781">
    <property type="entry name" value="ATPase_OSCP/d_CS"/>
</dbReference>
<evidence type="ECO:0000256" key="3">
    <source>
        <dbReference type="ARBA" id="ARBA00022781"/>
    </source>
</evidence>
<dbReference type="InterPro" id="IPR026015">
    <property type="entry name" value="ATP_synth_OSCP/delta_N_sf"/>
</dbReference>
<dbReference type="InterPro" id="IPR000711">
    <property type="entry name" value="ATPase_OSCP/dsu"/>
</dbReference>
<evidence type="ECO:0000313" key="10">
    <source>
        <dbReference type="Proteomes" id="UP000305451"/>
    </source>
</evidence>
<evidence type="ECO:0000256" key="7">
    <source>
        <dbReference type="ARBA" id="ARBA00023310"/>
    </source>
</evidence>
<dbReference type="GO" id="GO:0046933">
    <property type="term" value="F:proton-transporting ATP synthase activity, rotational mechanism"/>
    <property type="evidence" value="ECO:0007669"/>
    <property type="project" value="UniProtKB-UniRule"/>
</dbReference>
<dbReference type="RefSeq" id="WP_135945437.1">
    <property type="nucleotide sequence ID" value="NZ_BMEI01000003.1"/>
</dbReference>
<protein>
    <recommendedName>
        <fullName evidence="8">ATP synthase subunit delta</fullName>
    </recommendedName>
    <alternativeName>
        <fullName evidence="8">ATP synthase F(1) sector subunit delta</fullName>
    </alternativeName>
    <alternativeName>
        <fullName evidence="8">F-type ATPase subunit delta</fullName>
        <shortName evidence="8">F-ATPase subunit delta</shortName>
    </alternativeName>
</protein>
<evidence type="ECO:0000256" key="2">
    <source>
        <dbReference type="ARBA" id="ARBA00022448"/>
    </source>
</evidence>
<gene>
    <name evidence="8" type="primary">atpH</name>
    <name evidence="9" type="ORF">E5162_11690</name>
</gene>
<dbReference type="PANTHER" id="PTHR11910">
    <property type="entry name" value="ATP SYNTHASE DELTA CHAIN"/>
    <property type="match status" value="1"/>
</dbReference>
<dbReference type="Pfam" id="PF00213">
    <property type="entry name" value="OSCP"/>
    <property type="match status" value="1"/>
</dbReference>
<proteinExistence type="inferred from homology"/>
<keyword evidence="8" id="KW-1003">Cell membrane</keyword>
<keyword evidence="10" id="KW-1185">Reference proteome</keyword>
<dbReference type="Gene3D" id="1.10.520.20">
    <property type="entry name" value="N-terminal domain of the delta subunit of the F1F0-ATP synthase"/>
    <property type="match status" value="1"/>
</dbReference>
<comment type="subcellular location">
    <subcellularLocation>
        <location evidence="8">Cell membrane</location>
        <topology evidence="8">Peripheral membrane protein</topology>
    </subcellularLocation>
    <subcellularLocation>
        <location evidence="1">Membrane</location>
    </subcellularLocation>
</comment>
<dbReference type="PRINTS" id="PR00125">
    <property type="entry name" value="ATPASEDELTA"/>
</dbReference>
<dbReference type="HAMAP" id="MF_01416">
    <property type="entry name" value="ATP_synth_delta_bact"/>
    <property type="match status" value="1"/>
</dbReference>
<evidence type="ECO:0000313" key="9">
    <source>
        <dbReference type="EMBL" id="TGY92304.1"/>
    </source>
</evidence>
<dbReference type="PROSITE" id="PS00389">
    <property type="entry name" value="ATPASE_DELTA"/>
    <property type="match status" value="1"/>
</dbReference>
<evidence type="ECO:0000256" key="5">
    <source>
        <dbReference type="ARBA" id="ARBA00023136"/>
    </source>
</evidence>
<dbReference type="AlphaFoldDB" id="A0A4S2H8Y3"/>
<evidence type="ECO:0000256" key="4">
    <source>
        <dbReference type="ARBA" id="ARBA00023065"/>
    </source>
</evidence>
<keyword evidence="2 8" id="KW-0813">Transport</keyword>
<sequence length="186" mass="19734">MTTGENAITGEAGKRYAKALFELALEAKSLDATEADLTTLGEAFAQSSELRLVAASPLYGRDDKVNAFSALADKLGLGDLTKNFVAVMARNARAGDLPDAVRAFKQMAAERRGATTADVESADKLTAAQLKELQAALKSALGRDVEVRAEVNPELIGGLVVKVGSRMFDSSLRTKLEGMRNAMKEA</sequence>
<dbReference type="SUPFAM" id="SSF47928">
    <property type="entry name" value="N-terminal domain of the delta subunit of the F1F0-ATP synthase"/>
    <property type="match status" value="1"/>
</dbReference>
<name>A0A4S2H8Y3_9PROT</name>
<comment type="caution">
    <text evidence="9">The sequence shown here is derived from an EMBL/GenBank/DDBJ whole genome shotgun (WGS) entry which is preliminary data.</text>
</comment>
<dbReference type="EMBL" id="SRXV01000003">
    <property type="protein sequence ID" value="TGY92304.1"/>
    <property type="molecule type" value="Genomic_DNA"/>
</dbReference>
<reference evidence="9 10" key="1">
    <citation type="journal article" date="2013" name="Int. J. Syst. Evol. Microbiol.">
        <title>Marinicauda pacifica gen. nov., sp. nov., a prosthecate alphaproteobacterium of the family Hyphomonadaceae isolated from deep seawater.</title>
        <authorList>
            <person name="Zhang X.Y."/>
            <person name="Li G.W."/>
            <person name="Wang C.S."/>
            <person name="Zhang Y.J."/>
            <person name="Xu X.W."/>
            <person name="Li H."/>
            <person name="Liu A."/>
            <person name="Liu C."/>
            <person name="Xie B.B."/>
            <person name="Qin Q.L."/>
            <person name="Xu Z."/>
            <person name="Chen X.L."/>
            <person name="Zhou B.C."/>
            <person name="Zhang Y.Z."/>
        </authorList>
    </citation>
    <scope>NUCLEOTIDE SEQUENCE [LARGE SCALE GENOMIC DNA]</scope>
    <source>
        <strain evidence="9 10">P-1 km-3</strain>
    </source>
</reference>
<dbReference type="NCBIfam" id="TIGR01145">
    <property type="entry name" value="ATP_synt_delta"/>
    <property type="match status" value="1"/>
</dbReference>
<evidence type="ECO:0000256" key="8">
    <source>
        <dbReference type="HAMAP-Rule" id="MF_01416"/>
    </source>
</evidence>
<dbReference type="GO" id="GO:0045259">
    <property type="term" value="C:proton-transporting ATP synthase complex"/>
    <property type="evidence" value="ECO:0007669"/>
    <property type="project" value="UniProtKB-KW"/>
</dbReference>
<keyword evidence="7 8" id="KW-0066">ATP synthesis</keyword>
<keyword evidence="6 8" id="KW-0139">CF(1)</keyword>
<keyword evidence="4 8" id="KW-0406">Ion transport</keyword>
<organism evidence="9 10">
    <name type="scientific">Marinicauda pacifica</name>
    <dbReference type="NCBI Taxonomy" id="1133559"/>
    <lineage>
        <taxon>Bacteria</taxon>
        <taxon>Pseudomonadati</taxon>
        <taxon>Pseudomonadota</taxon>
        <taxon>Alphaproteobacteria</taxon>
        <taxon>Maricaulales</taxon>
        <taxon>Maricaulaceae</taxon>
        <taxon>Marinicauda</taxon>
    </lineage>
</organism>
<dbReference type="GO" id="GO:0005886">
    <property type="term" value="C:plasma membrane"/>
    <property type="evidence" value="ECO:0007669"/>
    <property type="project" value="UniProtKB-SubCell"/>
</dbReference>
<comment type="similarity">
    <text evidence="8">Belongs to the ATPase delta chain family.</text>
</comment>
<dbReference type="OrthoDB" id="9796185at2"/>
<comment type="function">
    <text evidence="8">This protein is part of the stalk that links CF(0) to CF(1). It either transmits conformational changes from CF(0) to CF(1) or is implicated in proton conduction.</text>
</comment>
<keyword evidence="3 8" id="KW-0375">Hydrogen ion transport</keyword>